<comment type="caution">
    <text evidence="2">The sequence shown here is derived from an EMBL/GenBank/DDBJ whole genome shotgun (WGS) entry which is preliminary data.</text>
</comment>
<feature type="transmembrane region" description="Helical" evidence="1">
    <location>
        <begin position="161"/>
        <end position="182"/>
    </location>
</feature>
<evidence type="ECO:0000313" key="3">
    <source>
        <dbReference type="Proteomes" id="UP000628736"/>
    </source>
</evidence>
<keyword evidence="1" id="KW-1133">Transmembrane helix</keyword>
<sequence length="247" mass="26796">MLKKVIRLNLDDLFLCLGVVTGLFVLIQGVIAAVLLLSAENSGIMISGTVLPIVAGIMALVVTVAAMGVSFEQAIRFGQTRRRALGMELGRSLFMGVCSMGMAALLTALEHMVSPVLWLKLTGLPGLSLEGIPPMPEPSLGAPVDPAWESTLFIEDFTLNWWWWPAILVFALSCGLIIGAIMQRYGAKGGWIIWGIWMAACFGPQLVGRNAYFIGDMSQIMVVFWVALTVVGVIWSFWSLLHAAVRS</sequence>
<dbReference type="AlphaFoldDB" id="A0A8J6J6B7"/>
<keyword evidence="1" id="KW-0472">Membrane</keyword>
<keyword evidence="1" id="KW-0812">Transmembrane</keyword>
<evidence type="ECO:0000313" key="2">
    <source>
        <dbReference type="EMBL" id="MBC5721350.1"/>
    </source>
</evidence>
<organism evidence="2 3">
    <name type="scientific">Flintibacter hominis</name>
    <dbReference type="NCBI Taxonomy" id="2763048"/>
    <lineage>
        <taxon>Bacteria</taxon>
        <taxon>Bacillati</taxon>
        <taxon>Bacillota</taxon>
        <taxon>Clostridia</taxon>
        <taxon>Eubacteriales</taxon>
        <taxon>Flintibacter</taxon>
    </lineage>
</organism>
<dbReference type="RefSeq" id="WP_186851854.1">
    <property type="nucleotide sequence ID" value="NZ_JACOPO010000001.1"/>
</dbReference>
<gene>
    <name evidence="2" type="ORF">H8S11_00720</name>
</gene>
<protein>
    <submittedName>
        <fullName evidence="2">Uncharacterized protein</fullName>
    </submittedName>
</protein>
<proteinExistence type="predicted"/>
<reference evidence="2" key="1">
    <citation type="submission" date="2020-08" db="EMBL/GenBank/DDBJ databases">
        <title>Genome public.</title>
        <authorList>
            <person name="Liu C."/>
            <person name="Sun Q."/>
        </authorList>
    </citation>
    <scope>NUCLEOTIDE SEQUENCE</scope>
    <source>
        <strain evidence="2">NSJ-23</strain>
    </source>
</reference>
<feature type="transmembrane region" description="Helical" evidence="1">
    <location>
        <begin position="49"/>
        <end position="71"/>
    </location>
</feature>
<feature type="transmembrane region" description="Helical" evidence="1">
    <location>
        <begin position="12"/>
        <end position="37"/>
    </location>
</feature>
<keyword evidence="3" id="KW-1185">Reference proteome</keyword>
<dbReference type="Proteomes" id="UP000628736">
    <property type="component" value="Unassembled WGS sequence"/>
</dbReference>
<feature type="transmembrane region" description="Helical" evidence="1">
    <location>
        <begin position="189"/>
        <end position="207"/>
    </location>
</feature>
<name>A0A8J6J6B7_9FIRM</name>
<evidence type="ECO:0000256" key="1">
    <source>
        <dbReference type="SAM" id="Phobius"/>
    </source>
</evidence>
<feature type="transmembrane region" description="Helical" evidence="1">
    <location>
        <begin position="219"/>
        <end position="241"/>
    </location>
</feature>
<accession>A0A8J6J6B7</accession>
<feature type="transmembrane region" description="Helical" evidence="1">
    <location>
        <begin position="92"/>
        <end position="109"/>
    </location>
</feature>
<dbReference type="EMBL" id="JACOPO010000001">
    <property type="protein sequence ID" value="MBC5721350.1"/>
    <property type="molecule type" value="Genomic_DNA"/>
</dbReference>